<dbReference type="RefSeq" id="WP_109270866.1">
    <property type="nucleotide sequence ID" value="NZ_QFFF01000001.1"/>
</dbReference>
<feature type="signal peptide" evidence="1">
    <location>
        <begin position="1"/>
        <end position="25"/>
    </location>
</feature>
<protein>
    <recommendedName>
        <fullName evidence="4">Peptidase M19</fullName>
    </recommendedName>
</protein>
<dbReference type="GO" id="GO:0006508">
    <property type="term" value="P:proteolysis"/>
    <property type="evidence" value="ECO:0007669"/>
    <property type="project" value="InterPro"/>
</dbReference>
<name>A0A2U2J305_9SPHN</name>
<dbReference type="PROSITE" id="PS51365">
    <property type="entry name" value="RENAL_DIPEPTIDASE_2"/>
    <property type="match status" value="1"/>
</dbReference>
<keyword evidence="1" id="KW-0732">Signal</keyword>
<feature type="chain" id="PRO_5015544614" description="Peptidase M19" evidence="1">
    <location>
        <begin position="26"/>
        <end position="376"/>
    </location>
</feature>
<keyword evidence="3" id="KW-1185">Reference proteome</keyword>
<evidence type="ECO:0000313" key="2">
    <source>
        <dbReference type="EMBL" id="PWG02726.1"/>
    </source>
</evidence>
<dbReference type="PANTHER" id="PTHR10443">
    <property type="entry name" value="MICROSOMAL DIPEPTIDASE"/>
    <property type="match status" value="1"/>
</dbReference>
<evidence type="ECO:0000313" key="3">
    <source>
        <dbReference type="Proteomes" id="UP000245916"/>
    </source>
</evidence>
<dbReference type="EMBL" id="QFFF01000001">
    <property type="protein sequence ID" value="PWG02726.1"/>
    <property type="molecule type" value="Genomic_DNA"/>
</dbReference>
<dbReference type="SUPFAM" id="SSF51556">
    <property type="entry name" value="Metallo-dependent hydrolases"/>
    <property type="match status" value="1"/>
</dbReference>
<dbReference type="Proteomes" id="UP000245916">
    <property type="component" value="Unassembled WGS sequence"/>
</dbReference>
<sequence>MDRREFLLAAGAAGALLGLPSMARAQSAAPRPPQHPSLYIDAQGGLSGFEPDGEGSYKPTQKLIEALKQRRIDVVSMTIGEVGNGPDRFRGAMEAIASWDKMIAQYPELLIKVESAADLAAARAPGKVGLIYNFQDTTPLEADAAKAGLFGALGVKVIQLTYNKRNLAGDGCLEASNAGLSDFGREAIAEIEKAKILLDLSHSGQRTVAEGIAVATRPPAITHSGCRALVDFPRNTHDADMRALAEKGGVFGVYLMPFLRAKGQPGREDLIRHLEHAVNVCGEDHVGIGTDNPFLGYEITEETKKQQREFYEDRAKRGIAAPGEAADVLNLVEGYNDAARYDRLAADLKARGWSSARVDKVLGENFARLFTEVWAA</sequence>
<dbReference type="GO" id="GO:0070573">
    <property type="term" value="F:metallodipeptidase activity"/>
    <property type="evidence" value="ECO:0007669"/>
    <property type="project" value="InterPro"/>
</dbReference>
<reference evidence="2 3" key="1">
    <citation type="submission" date="2018-05" db="EMBL/GenBank/DDBJ databases">
        <title>Genome of Sphingosinicella humi QZX222.</title>
        <authorList>
            <person name="Qiao Z."/>
            <person name="Wang G."/>
        </authorList>
    </citation>
    <scope>NUCLEOTIDE SEQUENCE [LARGE SCALE GENOMIC DNA]</scope>
    <source>
        <strain evidence="2 3">QZX222</strain>
    </source>
</reference>
<dbReference type="InterPro" id="IPR032466">
    <property type="entry name" value="Metal_Hydrolase"/>
</dbReference>
<dbReference type="InterPro" id="IPR008257">
    <property type="entry name" value="Pept_M19"/>
</dbReference>
<gene>
    <name evidence="2" type="ORF">DF286_07515</name>
</gene>
<evidence type="ECO:0008006" key="4">
    <source>
        <dbReference type="Google" id="ProtNLM"/>
    </source>
</evidence>
<proteinExistence type="predicted"/>
<dbReference type="AlphaFoldDB" id="A0A2U2J305"/>
<organism evidence="2 3">
    <name type="scientific">Allosphingosinicella humi</name>
    <dbReference type="NCBI Taxonomy" id="2068657"/>
    <lineage>
        <taxon>Bacteria</taxon>
        <taxon>Pseudomonadati</taxon>
        <taxon>Pseudomonadota</taxon>
        <taxon>Alphaproteobacteria</taxon>
        <taxon>Sphingomonadales</taxon>
        <taxon>Sphingomonadaceae</taxon>
        <taxon>Allosphingosinicella</taxon>
    </lineage>
</organism>
<dbReference type="Pfam" id="PF01244">
    <property type="entry name" value="Peptidase_M19"/>
    <property type="match status" value="1"/>
</dbReference>
<comment type="caution">
    <text evidence="2">The sequence shown here is derived from an EMBL/GenBank/DDBJ whole genome shotgun (WGS) entry which is preliminary data.</text>
</comment>
<accession>A0A2U2J305</accession>
<dbReference type="Gene3D" id="3.20.20.140">
    <property type="entry name" value="Metal-dependent hydrolases"/>
    <property type="match status" value="1"/>
</dbReference>
<dbReference type="PROSITE" id="PS51318">
    <property type="entry name" value="TAT"/>
    <property type="match status" value="1"/>
</dbReference>
<dbReference type="InterPro" id="IPR006311">
    <property type="entry name" value="TAT_signal"/>
</dbReference>
<evidence type="ECO:0000256" key="1">
    <source>
        <dbReference type="SAM" id="SignalP"/>
    </source>
</evidence>
<dbReference type="OrthoDB" id="9804920at2"/>
<dbReference type="PANTHER" id="PTHR10443:SF12">
    <property type="entry name" value="DIPEPTIDASE"/>
    <property type="match status" value="1"/>
</dbReference>